<evidence type="ECO:0000313" key="4">
    <source>
        <dbReference type="Proteomes" id="UP000243606"/>
    </source>
</evidence>
<dbReference type="Pfam" id="PF20434">
    <property type="entry name" value="BD-FAE"/>
    <property type="match status" value="1"/>
</dbReference>
<dbReference type="Gene3D" id="3.40.50.1820">
    <property type="entry name" value="alpha/beta hydrolase"/>
    <property type="match status" value="1"/>
</dbReference>
<dbReference type="InterPro" id="IPR049492">
    <property type="entry name" value="BD-FAE-like_dom"/>
</dbReference>
<gene>
    <name evidence="3" type="ORF">SAMN05216206_2253</name>
</gene>
<dbReference type="PANTHER" id="PTHR48081">
    <property type="entry name" value="AB HYDROLASE SUPERFAMILY PROTEIN C4A8.06C"/>
    <property type="match status" value="1"/>
</dbReference>
<organism evidence="3 4">
    <name type="scientific">Pseudomonas guineae</name>
    <dbReference type="NCBI Taxonomy" id="425504"/>
    <lineage>
        <taxon>Bacteria</taxon>
        <taxon>Pseudomonadati</taxon>
        <taxon>Pseudomonadota</taxon>
        <taxon>Gammaproteobacteria</taxon>
        <taxon>Pseudomonadales</taxon>
        <taxon>Pseudomonadaceae</taxon>
        <taxon>Pseudomonas</taxon>
    </lineage>
</organism>
<proteinExistence type="predicted"/>
<evidence type="ECO:0000256" key="1">
    <source>
        <dbReference type="ARBA" id="ARBA00022801"/>
    </source>
</evidence>
<accession>A0A1I3I6Q0</accession>
<feature type="domain" description="BD-FAE-like" evidence="2">
    <location>
        <begin position="55"/>
        <end position="234"/>
    </location>
</feature>
<dbReference type="SUPFAM" id="SSF53474">
    <property type="entry name" value="alpha/beta-Hydrolases"/>
    <property type="match status" value="1"/>
</dbReference>
<dbReference type="GO" id="GO:0016787">
    <property type="term" value="F:hydrolase activity"/>
    <property type="evidence" value="ECO:0007669"/>
    <property type="project" value="UniProtKB-KW"/>
</dbReference>
<protein>
    <submittedName>
        <fullName evidence="3">Acetyl esterase/lipase</fullName>
    </submittedName>
</protein>
<dbReference type="OrthoDB" id="9771666at2"/>
<reference evidence="4" key="1">
    <citation type="submission" date="2016-10" db="EMBL/GenBank/DDBJ databases">
        <authorList>
            <person name="Varghese N."/>
            <person name="Submissions S."/>
        </authorList>
    </citation>
    <scope>NUCLEOTIDE SEQUENCE [LARGE SCALE GENOMIC DNA]</scope>
    <source>
        <strain evidence="4">LMG 24016</strain>
    </source>
</reference>
<keyword evidence="1" id="KW-0378">Hydrolase</keyword>
<dbReference type="STRING" id="425504.SAMN05216206_2253"/>
<sequence length="300" mass="32938">MAVWSKTLFTLCLLFGGFAALVYFQPLKALGLLTPPIGYNKVADLTYGPNPRNQLDVYTPTNMQTPAPVVVFFYGGSWNDGARQDYRFVGQALASRGLVAVVADYRLYPEVRYPDFLLDAAQAVAWTQQHIARYGGDPQQLFLMGHSAGAYNAAMLALDARQLAHVQLTPNSIRGWIGLAGPYDFIPLTNPRSRPVFFYPNTPLDSQPINHVSAEAPPALLLASLNDVTVNPQRNTGGLAKRLRNLGVHVEETYYPRTDHGTLVAALALPLRGLEPVLDSIEQFVKTDAGRSKSDLALRQ</sequence>
<evidence type="ECO:0000259" key="2">
    <source>
        <dbReference type="Pfam" id="PF20434"/>
    </source>
</evidence>
<keyword evidence="4" id="KW-1185">Reference proteome</keyword>
<dbReference type="EMBL" id="FOQL01000002">
    <property type="protein sequence ID" value="SFI43694.1"/>
    <property type="molecule type" value="Genomic_DNA"/>
</dbReference>
<dbReference type="PANTHER" id="PTHR48081:SF9">
    <property type="entry name" value="CARBOXYLESTERASE"/>
    <property type="match status" value="1"/>
</dbReference>
<dbReference type="Proteomes" id="UP000243606">
    <property type="component" value="Unassembled WGS sequence"/>
</dbReference>
<dbReference type="InterPro" id="IPR050300">
    <property type="entry name" value="GDXG_lipolytic_enzyme"/>
</dbReference>
<name>A0A1I3I6Q0_9PSED</name>
<dbReference type="AlphaFoldDB" id="A0A1I3I6Q0"/>
<evidence type="ECO:0000313" key="3">
    <source>
        <dbReference type="EMBL" id="SFI43694.1"/>
    </source>
</evidence>
<dbReference type="InterPro" id="IPR029058">
    <property type="entry name" value="AB_hydrolase_fold"/>
</dbReference>
<dbReference type="RefSeq" id="WP_090242022.1">
    <property type="nucleotide sequence ID" value="NZ_FOQL01000002.1"/>
</dbReference>